<name>A0ABZ2LZ13_9BACT</name>
<feature type="domain" description="YCII-related" evidence="2">
    <location>
        <begin position="1"/>
        <end position="86"/>
    </location>
</feature>
<gene>
    <name evidence="3" type="ORF">LZC94_45705</name>
</gene>
<dbReference type="PANTHER" id="PTHR33606:SF3">
    <property type="entry name" value="PROTEIN YCII"/>
    <property type="match status" value="1"/>
</dbReference>
<keyword evidence="4" id="KW-1185">Reference proteome</keyword>
<organism evidence="3 4">
    <name type="scientific">Pendulispora albinea</name>
    <dbReference type="NCBI Taxonomy" id="2741071"/>
    <lineage>
        <taxon>Bacteria</taxon>
        <taxon>Pseudomonadati</taxon>
        <taxon>Myxococcota</taxon>
        <taxon>Myxococcia</taxon>
        <taxon>Myxococcales</taxon>
        <taxon>Sorangiineae</taxon>
        <taxon>Pendulisporaceae</taxon>
        <taxon>Pendulispora</taxon>
    </lineage>
</organism>
<dbReference type="InterPro" id="IPR005545">
    <property type="entry name" value="YCII"/>
</dbReference>
<evidence type="ECO:0000313" key="3">
    <source>
        <dbReference type="EMBL" id="WXB15103.1"/>
    </source>
</evidence>
<protein>
    <submittedName>
        <fullName evidence="3">YciI family protein</fullName>
    </submittedName>
</protein>
<dbReference type="Gene3D" id="3.30.70.1060">
    <property type="entry name" value="Dimeric alpha+beta barrel"/>
    <property type="match status" value="1"/>
</dbReference>
<dbReference type="InterPro" id="IPR011008">
    <property type="entry name" value="Dimeric_a/b-barrel"/>
</dbReference>
<evidence type="ECO:0000313" key="4">
    <source>
        <dbReference type="Proteomes" id="UP001370348"/>
    </source>
</evidence>
<dbReference type="RefSeq" id="WP_394824728.1">
    <property type="nucleotide sequence ID" value="NZ_CP089984.1"/>
</dbReference>
<comment type="similarity">
    <text evidence="1">Belongs to the YciI family.</text>
</comment>
<dbReference type="SUPFAM" id="SSF54909">
    <property type="entry name" value="Dimeric alpha+beta barrel"/>
    <property type="match status" value="1"/>
</dbReference>
<evidence type="ECO:0000256" key="1">
    <source>
        <dbReference type="ARBA" id="ARBA00007689"/>
    </source>
</evidence>
<evidence type="ECO:0000259" key="2">
    <source>
        <dbReference type="Pfam" id="PF03795"/>
    </source>
</evidence>
<accession>A0ABZ2LZ13</accession>
<dbReference type="PANTHER" id="PTHR33606">
    <property type="entry name" value="PROTEIN YCII"/>
    <property type="match status" value="1"/>
</dbReference>
<dbReference type="NCBIfam" id="NF009508">
    <property type="entry name" value="PRK12866.1"/>
    <property type="match status" value="1"/>
</dbReference>
<dbReference type="Proteomes" id="UP001370348">
    <property type="component" value="Chromosome"/>
</dbReference>
<dbReference type="Pfam" id="PF03795">
    <property type="entry name" value="YCII"/>
    <property type="match status" value="1"/>
</dbReference>
<reference evidence="3 4" key="1">
    <citation type="submission" date="2021-12" db="EMBL/GenBank/DDBJ databases">
        <title>Discovery of the Pendulisporaceae a myxobacterial family with distinct sporulation behavior and unique specialized metabolism.</title>
        <authorList>
            <person name="Garcia R."/>
            <person name="Popoff A."/>
            <person name="Bader C.D."/>
            <person name="Loehr J."/>
            <person name="Walesch S."/>
            <person name="Walt C."/>
            <person name="Boldt J."/>
            <person name="Bunk B."/>
            <person name="Haeckl F.J.F.P.J."/>
            <person name="Gunesch A.P."/>
            <person name="Birkelbach J."/>
            <person name="Nuebel U."/>
            <person name="Pietschmann T."/>
            <person name="Bach T."/>
            <person name="Mueller R."/>
        </authorList>
    </citation>
    <scope>NUCLEOTIDE SEQUENCE [LARGE SCALE GENOMIC DNA]</scope>
    <source>
        <strain evidence="3 4">MSr11954</strain>
    </source>
</reference>
<dbReference type="EMBL" id="CP089984">
    <property type="protein sequence ID" value="WXB15103.1"/>
    <property type="molecule type" value="Genomic_DNA"/>
</dbReference>
<proteinExistence type="inferred from homology"/>
<dbReference type="InterPro" id="IPR051807">
    <property type="entry name" value="Sec-metab_biosynth-assoc"/>
</dbReference>
<sequence length="94" mass="10335">MHFVLFYDVVDDYVTKRAPYREAHLALVRAAYGRGELVLAGALTDPADGALLVFRGASPEAAESFAKLDPYVTNGVVRAWRVRQWNTVIGDGIP</sequence>